<dbReference type="EMBL" id="VSRR010000761">
    <property type="protein sequence ID" value="MPC19339.1"/>
    <property type="molecule type" value="Genomic_DNA"/>
</dbReference>
<organism evidence="1 2">
    <name type="scientific">Portunus trituberculatus</name>
    <name type="common">Swimming crab</name>
    <name type="synonym">Neptunus trituberculatus</name>
    <dbReference type="NCBI Taxonomy" id="210409"/>
    <lineage>
        <taxon>Eukaryota</taxon>
        <taxon>Metazoa</taxon>
        <taxon>Ecdysozoa</taxon>
        <taxon>Arthropoda</taxon>
        <taxon>Crustacea</taxon>
        <taxon>Multicrustacea</taxon>
        <taxon>Malacostraca</taxon>
        <taxon>Eumalacostraca</taxon>
        <taxon>Eucarida</taxon>
        <taxon>Decapoda</taxon>
        <taxon>Pleocyemata</taxon>
        <taxon>Brachyura</taxon>
        <taxon>Eubrachyura</taxon>
        <taxon>Portunoidea</taxon>
        <taxon>Portunidae</taxon>
        <taxon>Portuninae</taxon>
        <taxon>Portunus</taxon>
    </lineage>
</organism>
<comment type="caution">
    <text evidence="1">The sequence shown here is derived from an EMBL/GenBank/DDBJ whole genome shotgun (WGS) entry which is preliminary data.</text>
</comment>
<accession>A0A5B7DDN2</accession>
<evidence type="ECO:0000313" key="1">
    <source>
        <dbReference type="EMBL" id="MPC19339.1"/>
    </source>
</evidence>
<evidence type="ECO:0000313" key="2">
    <source>
        <dbReference type="Proteomes" id="UP000324222"/>
    </source>
</evidence>
<gene>
    <name evidence="1" type="ORF">E2C01_012252</name>
</gene>
<protein>
    <submittedName>
        <fullName evidence="1">Uncharacterized protein</fullName>
    </submittedName>
</protein>
<sequence>MTSNQLGEGAAKWEPGIEASTRDVVDVGVKATGEVVLVKVWVGQIIGGHPHPLTTFNNCSTSHMDVKI</sequence>
<reference evidence="1 2" key="1">
    <citation type="submission" date="2019-05" db="EMBL/GenBank/DDBJ databases">
        <title>Another draft genome of Portunus trituberculatus and its Hox gene families provides insights of decapod evolution.</title>
        <authorList>
            <person name="Jeong J.-H."/>
            <person name="Song I."/>
            <person name="Kim S."/>
            <person name="Choi T."/>
            <person name="Kim D."/>
            <person name="Ryu S."/>
            <person name="Kim W."/>
        </authorList>
    </citation>
    <scope>NUCLEOTIDE SEQUENCE [LARGE SCALE GENOMIC DNA]</scope>
    <source>
        <tissue evidence="1">Muscle</tissue>
    </source>
</reference>
<name>A0A5B7DDN2_PORTR</name>
<dbReference type="Proteomes" id="UP000324222">
    <property type="component" value="Unassembled WGS sequence"/>
</dbReference>
<proteinExistence type="predicted"/>
<dbReference type="AlphaFoldDB" id="A0A5B7DDN2"/>
<keyword evidence="2" id="KW-1185">Reference proteome</keyword>